<dbReference type="EMBL" id="DVLF01000077">
    <property type="protein sequence ID" value="HIT49852.1"/>
    <property type="molecule type" value="Genomic_DNA"/>
</dbReference>
<keyword evidence="1" id="KW-0472">Membrane</keyword>
<name>A0A9D1GQI1_9MOLU</name>
<reference evidence="2" key="1">
    <citation type="submission" date="2020-10" db="EMBL/GenBank/DDBJ databases">
        <authorList>
            <person name="Gilroy R."/>
        </authorList>
    </citation>
    <scope>NUCLEOTIDE SEQUENCE</scope>
    <source>
        <strain evidence="2">ChiW17-6978</strain>
    </source>
</reference>
<evidence type="ECO:0000313" key="2">
    <source>
        <dbReference type="EMBL" id="HIT49852.1"/>
    </source>
</evidence>
<evidence type="ECO:0000313" key="3">
    <source>
        <dbReference type="Proteomes" id="UP000886758"/>
    </source>
</evidence>
<feature type="transmembrane region" description="Helical" evidence="1">
    <location>
        <begin position="40"/>
        <end position="66"/>
    </location>
</feature>
<dbReference type="AlphaFoldDB" id="A0A9D1GQI1"/>
<reference evidence="2" key="2">
    <citation type="journal article" date="2021" name="PeerJ">
        <title>Extensive microbial diversity within the chicken gut microbiome revealed by metagenomics and culture.</title>
        <authorList>
            <person name="Gilroy R."/>
            <person name="Ravi A."/>
            <person name="Getino M."/>
            <person name="Pursley I."/>
            <person name="Horton D.L."/>
            <person name="Alikhan N.F."/>
            <person name="Baker D."/>
            <person name="Gharbi K."/>
            <person name="Hall N."/>
            <person name="Watson M."/>
            <person name="Adriaenssens E.M."/>
            <person name="Foster-Nyarko E."/>
            <person name="Jarju S."/>
            <person name="Secka A."/>
            <person name="Antonio M."/>
            <person name="Oren A."/>
            <person name="Chaudhuri R.R."/>
            <person name="La Ragione R."/>
            <person name="Hildebrand F."/>
            <person name="Pallen M.J."/>
        </authorList>
    </citation>
    <scope>NUCLEOTIDE SEQUENCE</scope>
    <source>
        <strain evidence="2">ChiW17-6978</strain>
    </source>
</reference>
<organism evidence="2 3">
    <name type="scientific">Candidatus Pelethenecus faecipullorum</name>
    <dbReference type="NCBI Taxonomy" id="2840900"/>
    <lineage>
        <taxon>Bacteria</taxon>
        <taxon>Bacillati</taxon>
        <taxon>Mycoplasmatota</taxon>
        <taxon>Mollicutes</taxon>
        <taxon>Candidatus Pelethenecus</taxon>
    </lineage>
</organism>
<keyword evidence="1" id="KW-0812">Transmembrane</keyword>
<evidence type="ECO:0000256" key="1">
    <source>
        <dbReference type="SAM" id="Phobius"/>
    </source>
</evidence>
<gene>
    <name evidence="2" type="ORF">IAD46_02375</name>
</gene>
<keyword evidence="1" id="KW-1133">Transmembrane helix</keyword>
<dbReference type="Proteomes" id="UP000886758">
    <property type="component" value="Unassembled WGS sequence"/>
</dbReference>
<sequence length="120" mass="13421">MTQQEKEVMFLNKIQKEYRSCEKTKLEKLKILDQKVSRPAVLFSYGFGIFSALLLGVGMCLAMKVIGSTLSFAMPLGIGIGAIGILLLSINSFLYRAILKARKNKYKNEVLSLSDEILNK</sequence>
<feature type="transmembrane region" description="Helical" evidence="1">
    <location>
        <begin position="72"/>
        <end position="95"/>
    </location>
</feature>
<comment type="caution">
    <text evidence="2">The sequence shown here is derived from an EMBL/GenBank/DDBJ whole genome shotgun (WGS) entry which is preliminary data.</text>
</comment>
<accession>A0A9D1GQI1</accession>
<protein>
    <submittedName>
        <fullName evidence="2">Dihydropteridine reductase</fullName>
    </submittedName>
</protein>
<proteinExistence type="predicted"/>